<comment type="caution">
    <text evidence="2">The sequence shown here is derived from an EMBL/GenBank/DDBJ whole genome shotgun (WGS) entry which is preliminary data.</text>
</comment>
<evidence type="ECO:0000313" key="2">
    <source>
        <dbReference type="EMBL" id="KKN99014.1"/>
    </source>
</evidence>
<dbReference type="Gene3D" id="3.40.50.10190">
    <property type="entry name" value="BRCT domain"/>
    <property type="match status" value="1"/>
</dbReference>
<organism evidence="2">
    <name type="scientific">marine sediment metagenome</name>
    <dbReference type="NCBI Taxonomy" id="412755"/>
    <lineage>
        <taxon>unclassified sequences</taxon>
        <taxon>metagenomes</taxon>
        <taxon>ecological metagenomes</taxon>
    </lineage>
</organism>
<name>A0A0F9V4U9_9ZZZZ</name>
<gene>
    <name evidence="2" type="ORF">LCGC14_0142590</name>
</gene>
<dbReference type="SUPFAM" id="SSF52113">
    <property type="entry name" value="BRCT domain"/>
    <property type="match status" value="1"/>
</dbReference>
<feature type="domain" description="BRCT" evidence="1">
    <location>
        <begin position="10"/>
        <end position="88"/>
    </location>
</feature>
<proteinExistence type="predicted"/>
<dbReference type="AlphaFoldDB" id="A0A0F9V4U9"/>
<dbReference type="InterPro" id="IPR001357">
    <property type="entry name" value="BRCT_dom"/>
</dbReference>
<reference evidence="2" key="1">
    <citation type="journal article" date="2015" name="Nature">
        <title>Complex archaea that bridge the gap between prokaryotes and eukaryotes.</title>
        <authorList>
            <person name="Spang A."/>
            <person name="Saw J.H."/>
            <person name="Jorgensen S.L."/>
            <person name="Zaremba-Niedzwiedzka K."/>
            <person name="Martijn J."/>
            <person name="Lind A.E."/>
            <person name="van Eijk R."/>
            <person name="Schleper C."/>
            <person name="Guy L."/>
            <person name="Ettema T.J."/>
        </authorList>
    </citation>
    <scope>NUCLEOTIDE SEQUENCE</scope>
</reference>
<sequence>MPMQFLNDSTGAIKPAIFCFTGKSPKPRSEMEAIAVAANASTTKTVTSKTTILVIADPASMSAKAKIARYLGIDLISPEQFFKMCAGAPAAAPGDSVLNVVEGHGGKNYASEYAVKNPKPKPTDKKKYSLVRKIKL</sequence>
<dbReference type="InterPro" id="IPR036420">
    <property type="entry name" value="BRCT_dom_sf"/>
</dbReference>
<dbReference type="SMART" id="SM00292">
    <property type="entry name" value="BRCT"/>
    <property type="match status" value="1"/>
</dbReference>
<evidence type="ECO:0000259" key="1">
    <source>
        <dbReference type="SMART" id="SM00292"/>
    </source>
</evidence>
<accession>A0A0F9V4U9</accession>
<dbReference type="Pfam" id="PF00533">
    <property type="entry name" value="BRCT"/>
    <property type="match status" value="1"/>
</dbReference>
<protein>
    <recommendedName>
        <fullName evidence="1">BRCT domain-containing protein</fullName>
    </recommendedName>
</protein>
<dbReference type="EMBL" id="LAZR01000049">
    <property type="protein sequence ID" value="KKN99014.1"/>
    <property type="molecule type" value="Genomic_DNA"/>
</dbReference>